<protein>
    <recommendedName>
        <fullName evidence="8">RRM domain-containing protein</fullName>
    </recommendedName>
</protein>
<dbReference type="InterPro" id="IPR000504">
    <property type="entry name" value="RRM_dom"/>
</dbReference>
<keyword evidence="2" id="KW-0507">mRNA processing</keyword>
<organism evidence="9 10">
    <name type="scientific">Rhodosorus marinus</name>
    <dbReference type="NCBI Taxonomy" id="101924"/>
    <lineage>
        <taxon>Eukaryota</taxon>
        <taxon>Rhodophyta</taxon>
        <taxon>Stylonematophyceae</taxon>
        <taxon>Stylonematales</taxon>
        <taxon>Stylonemataceae</taxon>
        <taxon>Rhodosorus</taxon>
    </lineage>
</organism>
<evidence type="ECO:0000256" key="7">
    <source>
        <dbReference type="SAM" id="MobiDB-lite"/>
    </source>
</evidence>
<dbReference type="GO" id="GO:0005634">
    <property type="term" value="C:nucleus"/>
    <property type="evidence" value="ECO:0007669"/>
    <property type="project" value="UniProtKB-SubCell"/>
</dbReference>
<gene>
    <name evidence="9" type="ORF">NDN08_008329</name>
</gene>
<dbReference type="GO" id="GO:0003723">
    <property type="term" value="F:RNA binding"/>
    <property type="evidence" value="ECO:0007669"/>
    <property type="project" value="UniProtKB-UniRule"/>
</dbReference>
<proteinExistence type="predicted"/>
<dbReference type="SMART" id="SM00360">
    <property type="entry name" value="RRM"/>
    <property type="match status" value="1"/>
</dbReference>
<keyword evidence="3 6" id="KW-0694">RNA-binding</keyword>
<dbReference type="Proteomes" id="UP001157974">
    <property type="component" value="Unassembled WGS sequence"/>
</dbReference>
<evidence type="ECO:0000256" key="2">
    <source>
        <dbReference type="ARBA" id="ARBA00022664"/>
    </source>
</evidence>
<dbReference type="SUPFAM" id="SSF54928">
    <property type="entry name" value="RNA-binding domain, RBD"/>
    <property type="match status" value="1"/>
</dbReference>
<keyword evidence="5" id="KW-0539">Nucleus</keyword>
<feature type="compositionally biased region" description="Basic and acidic residues" evidence="7">
    <location>
        <begin position="1"/>
        <end position="65"/>
    </location>
</feature>
<dbReference type="InterPro" id="IPR012677">
    <property type="entry name" value="Nucleotide-bd_a/b_plait_sf"/>
</dbReference>
<feature type="compositionally biased region" description="Basic and acidic residues" evidence="7">
    <location>
        <begin position="157"/>
        <end position="172"/>
    </location>
</feature>
<feature type="compositionally biased region" description="Basic and acidic residues" evidence="7">
    <location>
        <begin position="225"/>
        <end position="239"/>
    </location>
</feature>
<feature type="compositionally biased region" description="Low complexity" evidence="7">
    <location>
        <begin position="174"/>
        <end position="184"/>
    </location>
</feature>
<dbReference type="CDD" id="cd12311">
    <property type="entry name" value="RRM_SRSF2_SRSF8"/>
    <property type="match status" value="1"/>
</dbReference>
<name>A0AAV8V015_9RHOD</name>
<evidence type="ECO:0000256" key="1">
    <source>
        <dbReference type="ARBA" id="ARBA00004123"/>
    </source>
</evidence>
<keyword evidence="10" id="KW-1185">Reference proteome</keyword>
<evidence type="ECO:0000313" key="10">
    <source>
        <dbReference type="Proteomes" id="UP001157974"/>
    </source>
</evidence>
<dbReference type="PROSITE" id="PS50102">
    <property type="entry name" value="RRM"/>
    <property type="match status" value="1"/>
</dbReference>
<evidence type="ECO:0000256" key="5">
    <source>
        <dbReference type="ARBA" id="ARBA00023242"/>
    </source>
</evidence>
<dbReference type="PANTHER" id="PTHR48028:SF4">
    <property type="entry name" value="SC35-LIKE SPLICING FACTOR"/>
    <property type="match status" value="1"/>
</dbReference>
<dbReference type="Pfam" id="PF00076">
    <property type="entry name" value="RRM_1"/>
    <property type="match status" value="1"/>
</dbReference>
<reference evidence="9 10" key="1">
    <citation type="journal article" date="2023" name="Nat. Commun.">
        <title>Origin of minicircular mitochondrial genomes in red algae.</title>
        <authorList>
            <person name="Lee Y."/>
            <person name="Cho C.H."/>
            <person name="Lee Y.M."/>
            <person name="Park S.I."/>
            <person name="Yang J.H."/>
            <person name="West J.A."/>
            <person name="Bhattacharya D."/>
            <person name="Yoon H.S."/>
        </authorList>
    </citation>
    <scope>NUCLEOTIDE SEQUENCE [LARGE SCALE GENOMIC DNA]</scope>
    <source>
        <strain evidence="9 10">CCMP1338</strain>
        <tissue evidence="9">Whole cell</tissue>
    </source>
</reference>
<dbReference type="InterPro" id="IPR051106">
    <property type="entry name" value="RNA-bind/splicing_reg"/>
</dbReference>
<dbReference type="GO" id="GO:0006397">
    <property type="term" value="P:mRNA processing"/>
    <property type="evidence" value="ECO:0007669"/>
    <property type="project" value="UniProtKB-KW"/>
</dbReference>
<feature type="region of interest" description="Disordered" evidence="7">
    <location>
        <begin position="1"/>
        <end position="70"/>
    </location>
</feature>
<evidence type="ECO:0000256" key="3">
    <source>
        <dbReference type="ARBA" id="ARBA00022884"/>
    </source>
</evidence>
<evidence type="ECO:0000259" key="8">
    <source>
        <dbReference type="PROSITE" id="PS50102"/>
    </source>
</evidence>
<dbReference type="AlphaFoldDB" id="A0AAV8V015"/>
<evidence type="ECO:0000313" key="9">
    <source>
        <dbReference type="EMBL" id="KAJ8908238.1"/>
    </source>
</evidence>
<comment type="subcellular location">
    <subcellularLocation>
        <location evidence="1">Nucleus</location>
    </subcellularLocation>
</comment>
<comment type="caution">
    <text evidence="9">The sequence shown here is derived from an EMBL/GenBank/DDBJ whole genome shotgun (WGS) entry which is preliminary data.</text>
</comment>
<evidence type="ECO:0000256" key="4">
    <source>
        <dbReference type="ARBA" id="ARBA00023187"/>
    </source>
</evidence>
<dbReference type="EMBL" id="JAMWBK010000002">
    <property type="protein sequence ID" value="KAJ8908238.1"/>
    <property type="molecule type" value="Genomic_DNA"/>
</dbReference>
<dbReference type="Gene3D" id="3.30.70.330">
    <property type="match status" value="1"/>
</dbReference>
<feature type="domain" description="RRM" evidence="8">
    <location>
        <begin position="75"/>
        <end position="153"/>
    </location>
</feature>
<dbReference type="InterPro" id="IPR035979">
    <property type="entry name" value="RBD_domain_sf"/>
</dbReference>
<feature type="compositionally biased region" description="Basic and acidic residues" evidence="7">
    <location>
        <begin position="200"/>
        <end position="218"/>
    </location>
</feature>
<evidence type="ECO:0000256" key="6">
    <source>
        <dbReference type="PROSITE-ProRule" id="PRU00176"/>
    </source>
</evidence>
<sequence length="239" mass="27822">MSYREREDRDRDRDYDDRGGYSRGRDRDFRDNDRDRDDYGGRGRYGGRYEGDRGRDRGDRGERRGSAPPDISKLHSLLVLNITFKTTPRELSPLFERYGEVADIYIPRNRRTNVSRGFAFVRYKQKEEAEAAIEKLDGKVVDGREIGVQFAKYSRGSGDEPPKGRRDRERVRSRSPSPQRAQSRSPERDSPRAKRPRSVSPEERGQDEREDSDKRLDDEPVGGDSRPDDVEADYENDRD</sequence>
<feature type="region of interest" description="Disordered" evidence="7">
    <location>
        <begin position="150"/>
        <end position="239"/>
    </location>
</feature>
<keyword evidence="4" id="KW-0508">mRNA splicing</keyword>
<dbReference type="GO" id="GO:0008380">
    <property type="term" value="P:RNA splicing"/>
    <property type="evidence" value="ECO:0007669"/>
    <property type="project" value="UniProtKB-KW"/>
</dbReference>
<accession>A0AAV8V015</accession>
<dbReference type="PANTHER" id="PTHR48028">
    <property type="entry name" value="GLYCINE-RICH RNA-BINDING PROTEIN RZ1A"/>
    <property type="match status" value="1"/>
</dbReference>